<sequence>MRSTILAFCAVLPTFGVAHAFDFASTFQFPPAGMMSSRPEPSNATSSRIVKKQRTHVYSRASLGAKPGRLTSHRLFGVLPLSSTFDSGHGSIGLSSAASMAIGGPARPGGRRAPCGNSQID</sequence>
<feature type="region of interest" description="Disordered" evidence="1">
    <location>
        <begin position="100"/>
        <end position="121"/>
    </location>
</feature>
<protein>
    <submittedName>
        <fullName evidence="3">Uncharacterized protein</fullName>
    </submittedName>
</protein>
<dbReference type="Proteomes" id="UP001138921">
    <property type="component" value="Unassembled WGS sequence"/>
</dbReference>
<dbReference type="AlphaFoldDB" id="A0A9X1AC31"/>
<organism evidence="3 4">
    <name type="scientific">Aminobacter anthyllidis</name>
    <dbReference type="NCBI Taxonomy" id="1035067"/>
    <lineage>
        <taxon>Bacteria</taxon>
        <taxon>Pseudomonadati</taxon>
        <taxon>Pseudomonadota</taxon>
        <taxon>Alphaproteobacteria</taxon>
        <taxon>Hyphomicrobiales</taxon>
        <taxon>Phyllobacteriaceae</taxon>
        <taxon>Aminobacter</taxon>
    </lineage>
</organism>
<gene>
    <name evidence="3" type="ORF">J1C56_15570</name>
</gene>
<keyword evidence="2" id="KW-0732">Signal</keyword>
<reference evidence="3" key="2">
    <citation type="submission" date="2021-03" db="EMBL/GenBank/DDBJ databases">
        <authorList>
            <person name="Artuso I."/>
            <person name="Turrini P."/>
            <person name="Pirolo M."/>
            <person name="Lugli G.A."/>
            <person name="Ventura M."/>
            <person name="Visca P."/>
        </authorList>
    </citation>
    <scope>NUCLEOTIDE SEQUENCE</scope>
    <source>
        <strain evidence="3">LMG 26462</strain>
    </source>
</reference>
<accession>A0A9X1AC31</accession>
<evidence type="ECO:0000313" key="4">
    <source>
        <dbReference type="Proteomes" id="UP001138921"/>
    </source>
</evidence>
<dbReference type="RefSeq" id="WP_214390970.1">
    <property type="nucleotide sequence ID" value="NZ_JAFLWW010000004.1"/>
</dbReference>
<evidence type="ECO:0000256" key="1">
    <source>
        <dbReference type="SAM" id="MobiDB-lite"/>
    </source>
</evidence>
<comment type="caution">
    <text evidence="3">The sequence shown here is derived from an EMBL/GenBank/DDBJ whole genome shotgun (WGS) entry which is preliminary data.</text>
</comment>
<dbReference type="EMBL" id="JAFLWW010000004">
    <property type="protein sequence ID" value="MBT1157017.1"/>
    <property type="molecule type" value="Genomic_DNA"/>
</dbReference>
<name>A0A9X1AC31_9HYPH</name>
<evidence type="ECO:0000313" key="3">
    <source>
        <dbReference type="EMBL" id="MBT1157017.1"/>
    </source>
</evidence>
<reference evidence="3" key="1">
    <citation type="journal article" date="2021" name="Microorganisms">
        <title>Phylogenomic Reconstruction and Metabolic Potential of the Genus Aminobacter.</title>
        <authorList>
            <person name="Artuso I."/>
            <person name="Turrini P."/>
            <person name="Pirolo M."/>
            <person name="Lugli G.A."/>
            <person name="Ventura M."/>
            <person name="Visca P."/>
        </authorList>
    </citation>
    <scope>NUCLEOTIDE SEQUENCE</scope>
    <source>
        <strain evidence="3">LMG 26462</strain>
    </source>
</reference>
<feature type="signal peptide" evidence="2">
    <location>
        <begin position="1"/>
        <end position="20"/>
    </location>
</feature>
<feature type="compositionally biased region" description="Low complexity" evidence="1">
    <location>
        <begin position="111"/>
        <end position="121"/>
    </location>
</feature>
<keyword evidence="4" id="KW-1185">Reference proteome</keyword>
<feature type="chain" id="PRO_5040717664" evidence="2">
    <location>
        <begin position="21"/>
        <end position="121"/>
    </location>
</feature>
<proteinExistence type="predicted"/>
<evidence type="ECO:0000256" key="2">
    <source>
        <dbReference type="SAM" id="SignalP"/>
    </source>
</evidence>